<evidence type="ECO:0000313" key="5">
    <source>
        <dbReference type="Proteomes" id="UP000230046"/>
    </source>
</evidence>
<gene>
    <name evidence="4" type="ORF">CTI18_07755</name>
</gene>
<proteinExistence type="inferred from homology"/>
<dbReference type="Gene3D" id="2.160.10.10">
    <property type="entry name" value="Hexapeptide repeat proteins"/>
    <property type="match status" value="1"/>
</dbReference>
<comment type="similarity">
    <text evidence="1">Belongs to the transferase hexapeptide repeat family.</text>
</comment>
<dbReference type="InterPro" id="IPR050179">
    <property type="entry name" value="Trans_hexapeptide_repeat"/>
</dbReference>
<dbReference type="PANTHER" id="PTHR43300">
    <property type="entry name" value="ACETYLTRANSFERASE"/>
    <property type="match status" value="1"/>
</dbReference>
<dbReference type="GO" id="GO:0016746">
    <property type="term" value="F:acyltransferase activity"/>
    <property type="evidence" value="ECO:0007669"/>
    <property type="project" value="UniProtKB-KW"/>
</dbReference>
<dbReference type="AlphaFoldDB" id="A0A2G8ICG9"/>
<sequence>MVSFYSEEELKELGLKSYGYNVKISRYARLYNAENISIGNNVRIDDFCILSGKIKIGSNIHISAFSALYGAGGITLEDFTGISSHSTIYSAIDDFSGEFLIGPIHNKSVTNVSYGNVILKKYSQVGAHSVIFPGITIGEGSATGTMTLVNKDIPEWSIYIGQPARFLKERSKGLLKLTL</sequence>
<reference evidence="4 5" key="1">
    <citation type="submission" date="2017-11" db="EMBL/GenBank/DDBJ databases">
        <title>Genome sequencing of Prevotella intermedia KCOM 1653.</title>
        <authorList>
            <person name="Kook J.-K."/>
            <person name="Park S.-N."/>
            <person name="Lim Y.K."/>
        </authorList>
    </citation>
    <scope>NUCLEOTIDE SEQUENCE [LARGE SCALE GENOMIC DNA]</scope>
    <source>
        <strain evidence="4 5">KCOM 1653</strain>
    </source>
</reference>
<evidence type="ECO:0000256" key="3">
    <source>
        <dbReference type="ARBA" id="ARBA00023315"/>
    </source>
</evidence>
<keyword evidence="3" id="KW-0012">Acyltransferase</keyword>
<dbReference type="EMBL" id="PEKN01000001">
    <property type="protein sequence ID" value="PIK21216.1"/>
    <property type="molecule type" value="Genomic_DNA"/>
</dbReference>
<accession>A0A2G8ICG9</accession>
<evidence type="ECO:0000256" key="1">
    <source>
        <dbReference type="ARBA" id="ARBA00007274"/>
    </source>
</evidence>
<name>A0A2G8ICG9_PREIN</name>
<evidence type="ECO:0000256" key="2">
    <source>
        <dbReference type="ARBA" id="ARBA00022679"/>
    </source>
</evidence>
<dbReference type="RefSeq" id="WP_099836323.1">
    <property type="nucleotide sequence ID" value="NZ_PEKN01000001.1"/>
</dbReference>
<comment type="caution">
    <text evidence="4">The sequence shown here is derived from an EMBL/GenBank/DDBJ whole genome shotgun (WGS) entry which is preliminary data.</text>
</comment>
<keyword evidence="2 4" id="KW-0808">Transferase</keyword>
<evidence type="ECO:0000313" key="4">
    <source>
        <dbReference type="EMBL" id="PIK21216.1"/>
    </source>
</evidence>
<dbReference type="CDD" id="cd04647">
    <property type="entry name" value="LbH_MAT_like"/>
    <property type="match status" value="1"/>
</dbReference>
<dbReference type="Proteomes" id="UP000230046">
    <property type="component" value="Unassembled WGS sequence"/>
</dbReference>
<dbReference type="InterPro" id="IPR011004">
    <property type="entry name" value="Trimer_LpxA-like_sf"/>
</dbReference>
<protein>
    <submittedName>
        <fullName evidence="4">Galactoside O-acetyltransferase</fullName>
    </submittedName>
</protein>
<dbReference type="SUPFAM" id="SSF51161">
    <property type="entry name" value="Trimeric LpxA-like enzymes"/>
    <property type="match status" value="1"/>
</dbReference>
<dbReference type="PANTHER" id="PTHR43300:SF12">
    <property type="entry name" value="CHLORAMPHENICOL ACETYLTRANSFERASE"/>
    <property type="match status" value="1"/>
</dbReference>
<organism evidence="4 5">
    <name type="scientific">Prevotella intermedia</name>
    <dbReference type="NCBI Taxonomy" id="28131"/>
    <lineage>
        <taxon>Bacteria</taxon>
        <taxon>Pseudomonadati</taxon>
        <taxon>Bacteroidota</taxon>
        <taxon>Bacteroidia</taxon>
        <taxon>Bacteroidales</taxon>
        <taxon>Prevotellaceae</taxon>
        <taxon>Prevotella</taxon>
    </lineage>
</organism>